<dbReference type="Proteomes" id="UP000198846">
    <property type="component" value="Unassembled WGS sequence"/>
</dbReference>
<comment type="similarity">
    <text evidence="1">Belongs to the ComF/GntX family.</text>
</comment>
<dbReference type="InterPro" id="IPR000836">
    <property type="entry name" value="PRTase_dom"/>
</dbReference>
<dbReference type="PANTHER" id="PTHR47505:SF1">
    <property type="entry name" value="DNA UTILIZATION PROTEIN YHGH"/>
    <property type="match status" value="1"/>
</dbReference>
<dbReference type="STRING" id="283786.SAMN04487990_10214"/>
<name>A0A1H3VUA3_BIZPA</name>
<sequence length="225" mass="25922">MLSSLINLIFPKVCYTCTIILKDNEEHLCTLCRHKLPVTNFHKTDDPTVEKVFYGRAKVERATALLRFTKKGMVQKLLHQLKYKGQEDIGVFLGEWLGEELKHIDHYNTVDLIIPVPLHKRKKRQRGYNQVERFGQHLALALNTTYCDDVLLKTTHTSSQVTKNRFARWNDKTELFTLENRDKLHNKHVLLVDDIITTGATLEACIVELNKAKNVKISIATMAIA</sequence>
<dbReference type="RefSeq" id="WP_092131397.1">
    <property type="nucleotide sequence ID" value="NZ_FNQK01000002.1"/>
</dbReference>
<dbReference type="EMBL" id="FNQK01000002">
    <property type="protein sequence ID" value="SDZ77814.1"/>
    <property type="molecule type" value="Genomic_DNA"/>
</dbReference>
<accession>A0A1H3VUA3</accession>
<dbReference type="PANTHER" id="PTHR47505">
    <property type="entry name" value="DNA UTILIZATION PROTEIN YHGH"/>
    <property type="match status" value="1"/>
</dbReference>
<proteinExistence type="inferred from homology"/>
<dbReference type="Pfam" id="PF00156">
    <property type="entry name" value="Pribosyltran"/>
    <property type="match status" value="1"/>
</dbReference>
<gene>
    <name evidence="3" type="ORF">SAMN04487990_10214</name>
</gene>
<dbReference type="InterPro" id="IPR029057">
    <property type="entry name" value="PRTase-like"/>
</dbReference>
<evidence type="ECO:0000256" key="1">
    <source>
        <dbReference type="ARBA" id="ARBA00008007"/>
    </source>
</evidence>
<reference evidence="3 4" key="1">
    <citation type="submission" date="2016-10" db="EMBL/GenBank/DDBJ databases">
        <authorList>
            <person name="de Groot N.N."/>
        </authorList>
    </citation>
    <scope>NUCLEOTIDE SEQUENCE [LARGE SCALE GENOMIC DNA]</scope>
    <source>
        <strain evidence="3 4">DSM 23842</strain>
    </source>
</reference>
<protein>
    <submittedName>
        <fullName evidence="3">ComF family protein</fullName>
    </submittedName>
</protein>
<organism evidence="3 4">
    <name type="scientific">Bizionia paragorgiae</name>
    <dbReference type="NCBI Taxonomy" id="283786"/>
    <lineage>
        <taxon>Bacteria</taxon>
        <taxon>Pseudomonadati</taxon>
        <taxon>Bacteroidota</taxon>
        <taxon>Flavobacteriia</taxon>
        <taxon>Flavobacteriales</taxon>
        <taxon>Flavobacteriaceae</taxon>
        <taxon>Bizionia</taxon>
    </lineage>
</organism>
<evidence type="ECO:0000313" key="4">
    <source>
        <dbReference type="Proteomes" id="UP000198846"/>
    </source>
</evidence>
<feature type="domain" description="Phosphoribosyltransferase" evidence="2">
    <location>
        <begin position="153"/>
        <end position="222"/>
    </location>
</feature>
<evidence type="ECO:0000313" key="3">
    <source>
        <dbReference type="EMBL" id="SDZ77814.1"/>
    </source>
</evidence>
<dbReference type="AlphaFoldDB" id="A0A1H3VUA3"/>
<dbReference type="Gene3D" id="3.40.50.2020">
    <property type="match status" value="1"/>
</dbReference>
<dbReference type="InterPro" id="IPR051910">
    <property type="entry name" value="ComF/GntX_DNA_util-trans"/>
</dbReference>
<dbReference type="SUPFAM" id="SSF53271">
    <property type="entry name" value="PRTase-like"/>
    <property type="match status" value="1"/>
</dbReference>
<keyword evidence="4" id="KW-1185">Reference proteome</keyword>
<dbReference type="CDD" id="cd06223">
    <property type="entry name" value="PRTases_typeI"/>
    <property type="match status" value="1"/>
</dbReference>
<dbReference type="OrthoDB" id="9779910at2"/>
<evidence type="ECO:0000259" key="2">
    <source>
        <dbReference type="Pfam" id="PF00156"/>
    </source>
</evidence>